<evidence type="ECO:0000313" key="1">
    <source>
        <dbReference type="EMBL" id="KAJ8798324.1"/>
    </source>
</evidence>
<dbReference type="EMBL" id="JAIQCJ010000074">
    <property type="protein sequence ID" value="KAJ8798324.1"/>
    <property type="molecule type" value="Genomic_DNA"/>
</dbReference>
<organism evidence="1 2">
    <name type="scientific">Eschrichtius robustus</name>
    <name type="common">California gray whale</name>
    <name type="synonym">Eschrichtius gibbosus</name>
    <dbReference type="NCBI Taxonomy" id="9764"/>
    <lineage>
        <taxon>Eukaryota</taxon>
        <taxon>Metazoa</taxon>
        <taxon>Chordata</taxon>
        <taxon>Craniata</taxon>
        <taxon>Vertebrata</taxon>
        <taxon>Euteleostomi</taxon>
        <taxon>Mammalia</taxon>
        <taxon>Eutheria</taxon>
        <taxon>Laurasiatheria</taxon>
        <taxon>Artiodactyla</taxon>
        <taxon>Whippomorpha</taxon>
        <taxon>Cetacea</taxon>
        <taxon>Mysticeti</taxon>
        <taxon>Eschrichtiidae</taxon>
        <taxon>Eschrichtius</taxon>
    </lineage>
</organism>
<dbReference type="AlphaFoldDB" id="A0AB34I4A9"/>
<protein>
    <submittedName>
        <fullName evidence="1">Uncharacterized protein</fullName>
    </submittedName>
</protein>
<name>A0AB34I4A9_ESCRO</name>
<reference evidence="1 2" key="1">
    <citation type="submission" date="2022-11" db="EMBL/GenBank/DDBJ databases">
        <title>Whole genome sequence of Eschrichtius robustus ER-17-0199.</title>
        <authorList>
            <person name="Bruniche-Olsen A."/>
            <person name="Black A.N."/>
            <person name="Fields C.J."/>
            <person name="Walden K."/>
            <person name="Dewoody J.A."/>
        </authorList>
    </citation>
    <scope>NUCLEOTIDE SEQUENCE [LARGE SCALE GENOMIC DNA]</scope>
    <source>
        <strain evidence="1">ER-17-0199</strain>
        <tissue evidence="1">Blubber</tissue>
    </source>
</reference>
<proteinExistence type="predicted"/>
<accession>A0AB34I4A9</accession>
<gene>
    <name evidence="1" type="ORF">J1605_001449</name>
</gene>
<comment type="caution">
    <text evidence="1">The sequence shown here is derived from an EMBL/GenBank/DDBJ whole genome shotgun (WGS) entry which is preliminary data.</text>
</comment>
<sequence>MPMKANRIEPRSQKTKRWKKDSPWILHIFNHKCCVTSITGCYSCQWKIKQEKKSKRGPYCSWVRRDGKKLDRTFLDMGDMGWSLPS</sequence>
<evidence type="ECO:0000313" key="2">
    <source>
        <dbReference type="Proteomes" id="UP001159641"/>
    </source>
</evidence>
<keyword evidence="2" id="KW-1185">Reference proteome</keyword>
<dbReference type="Proteomes" id="UP001159641">
    <property type="component" value="Unassembled WGS sequence"/>
</dbReference>